<evidence type="ECO:0000313" key="2">
    <source>
        <dbReference type="Proteomes" id="UP000026714"/>
    </source>
</evidence>
<comment type="caution">
    <text evidence="1">The sequence shown here is derived from an EMBL/GenBank/DDBJ whole genome shotgun (WGS) entry which is preliminary data.</text>
</comment>
<protein>
    <submittedName>
        <fullName evidence="1">Uncharacterized protein</fullName>
    </submittedName>
</protein>
<sequence>MAIVGGASYPQALALPMSSLSDFFDSRAYSDFLRRKEAEGKVTMAMIDRGDAIIRAVGGLARVMSKSMGALGTLLLKRSR</sequence>
<dbReference type="RefSeq" id="WP_037485466.1">
    <property type="nucleotide sequence ID" value="NZ_AZRA01000125.1"/>
</dbReference>
<dbReference type="EMBL" id="AZRA01000125">
    <property type="protein sequence ID" value="KDB50596.1"/>
    <property type="molecule type" value="Genomic_DNA"/>
</dbReference>
<accession>A0A059KGM9</accession>
<evidence type="ECO:0000313" key="1">
    <source>
        <dbReference type="EMBL" id="KDB50596.1"/>
    </source>
</evidence>
<dbReference type="Proteomes" id="UP000026714">
    <property type="component" value="Unassembled WGS sequence"/>
</dbReference>
<keyword evidence="2" id="KW-1185">Reference proteome</keyword>
<dbReference type="AlphaFoldDB" id="A0A059KGM9"/>
<name>A0A059KGM9_9BURK</name>
<organism evidence="1 2">
    <name type="scientific">Sphaerotilus natans subsp. natans DSM 6575</name>
    <dbReference type="NCBI Taxonomy" id="1286631"/>
    <lineage>
        <taxon>Bacteria</taxon>
        <taxon>Pseudomonadati</taxon>
        <taxon>Pseudomonadota</taxon>
        <taxon>Betaproteobacteria</taxon>
        <taxon>Burkholderiales</taxon>
        <taxon>Sphaerotilaceae</taxon>
        <taxon>Sphaerotilus</taxon>
    </lineage>
</organism>
<dbReference type="STRING" id="34103.SAMN05421778_111129"/>
<reference evidence="1 2" key="1">
    <citation type="journal article" date="2014" name="FEMS Microbiol. Ecol.">
        <title>Sphaerotilus natans encrusted with nanoball-shaped Fe(III) oxide minerals formed by nitrate-reducing mixotrophic Fe(II) oxidation.</title>
        <authorList>
            <person name="Park S."/>
            <person name="Kim D.H."/>
            <person name="Lee J.H."/>
            <person name="Hur H.G."/>
        </authorList>
    </citation>
    <scope>NUCLEOTIDE SEQUENCE [LARGE SCALE GENOMIC DNA]</scope>
    <source>
        <strain evidence="1 2">DSM 6575</strain>
    </source>
</reference>
<gene>
    <name evidence="1" type="ORF">X805_38040</name>
</gene>
<proteinExistence type="predicted"/>